<comment type="caution">
    <text evidence="4">The sequence shown here is derived from an EMBL/GenBank/DDBJ whole genome shotgun (WGS) entry which is preliminary data.</text>
</comment>
<dbReference type="PANTHER" id="PTHR34216:SF3">
    <property type="entry name" value="POLY-BETA-1,6-N-ACETYL-D-GLUCOSAMINE N-DEACETYLASE"/>
    <property type="match status" value="1"/>
</dbReference>
<feature type="domain" description="N-acetyltransferase" evidence="3">
    <location>
        <begin position="2"/>
        <end position="145"/>
    </location>
</feature>
<accession>A0A829R5I1</accession>
<dbReference type="Gene3D" id="3.40.630.30">
    <property type="match status" value="1"/>
</dbReference>
<dbReference type="GO" id="GO:0016810">
    <property type="term" value="F:hydrolase activity, acting on carbon-nitrogen (but not peptide) bonds"/>
    <property type="evidence" value="ECO:0007669"/>
    <property type="project" value="InterPro"/>
</dbReference>
<dbReference type="InterPro" id="IPR000182">
    <property type="entry name" value="GNAT_dom"/>
</dbReference>
<evidence type="ECO:0000313" key="5">
    <source>
        <dbReference type="Proteomes" id="UP000019251"/>
    </source>
</evidence>
<dbReference type="SUPFAM" id="SSF88713">
    <property type="entry name" value="Glycoside hydrolase/deacetylase"/>
    <property type="match status" value="1"/>
</dbReference>
<sequence length="588" mass="68420">MPHFRRARYRDIPAIQQFIHSHYQANHILSKSKALFVFEYFSGTNTLDQKQPINMFVLEEAAEIVAILGFYSDKTEYFLSLWSAKQGSVYGLLLLKEVEKTLTDKPLRIIGLSKQAEQLYSRLGYQVETLAYQYSEKRPLKAPISGTILTAEELESKQLPGIMEEQRYQKRFFQNPFTTYYFYYTPSGLVYVYKKYQTETNDFLLICDIIGDLSLFSETDLQEIMEIEQFPYATVYTNQALVGLKSVQENKQLFPIYTAPYLGENATLKYAYQGDKPVIFQLRSDQGRPNRLTQRYALVNNFMYHYIRSEETVQTVNNYLPKTIFEKQIDYLTEHYAPLDMATLEKGEFDERQEYFMVSFDDGYKEHLYSAASYLEEKGIEGQFFLPARETADLLQVNKIHQILNYYRPSAILTAIQSEEPQFEEKYASYSQVASLDKPEIIFIKRYFQKESLAKALIETLFEQIPAANYQDYYLTQAEEMQLATKHLIGNHTCKHTHLPDKSPAEIEADIVQYEKQLGHLMKRKTVAYPFGSQNEEVRACYQKAGYRFGWGTRSAYSIVPEGGALNLNRYDCNELNAYVNEGVEAHV</sequence>
<dbReference type="InterPro" id="IPR002509">
    <property type="entry name" value="NODB_dom"/>
</dbReference>
<evidence type="ECO:0000259" key="3">
    <source>
        <dbReference type="PROSITE" id="PS51186"/>
    </source>
</evidence>
<organism evidence="4 5">
    <name type="scientific">Listeria grayi FSL F6-1183</name>
    <dbReference type="NCBI Taxonomy" id="1265827"/>
    <lineage>
        <taxon>Bacteria</taxon>
        <taxon>Bacillati</taxon>
        <taxon>Bacillota</taxon>
        <taxon>Bacilli</taxon>
        <taxon>Bacillales</taxon>
        <taxon>Listeriaceae</taxon>
        <taxon>Listeria</taxon>
    </lineage>
</organism>
<dbReference type="GO" id="GO:0005975">
    <property type="term" value="P:carbohydrate metabolic process"/>
    <property type="evidence" value="ECO:0007669"/>
    <property type="project" value="InterPro"/>
</dbReference>
<name>A0A829R5I1_LISGR</name>
<reference evidence="4 5" key="1">
    <citation type="submission" date="2012-12" db="EMBL/GenBank/DDBJ databases">
        <title>Novel taxa of Listeriaceae from agricultural environments in the United States.</title>
        <authorList>
            <person name="den Bakker H.C."/>
            <person name="Allred A."/>
            <person name="Warchocki S."/>
            <person name="Wright E.M."/>
            <person name="Burrell A."/>
            <person name="Nightingale K.K."/>
            <person name="Kephart D."/>
            <person name="Wiedmann M."/>
        </authorList>
    </citation>
    <scope>NUCLEOTIDE SEQUENCE [LARGE SCALE GENOMIC DNA]</scope>
    <source>
        <strain evidence="4 5">FSL F6-1183</strain>
    </source>
</reference>
<evidence type="ECO:0000256" key="2">
    <source>
        <dbReference type="ARBA" id="ARBA00022729"/>
    </source>
</evidence>
<comment type="subcellular location">
    <subcellularLocation>
        <location evidence="1">Secreted</location>
    </subcellularLocation>
</comment>
<dbReference type="Gene3D" id="3.20.20.370">
    <property type="entry name" value="Glycoside hydrolase/deacetylase"/>
    <property type="match status" value="1"/>
</dbReference>
<evidence type="ECO:0000313" key="4">
    <source>
        <dbReference type="EMBL" id="EUJ26973.1"/>
    </source>
</evidence>
<dbReference type="InterPro" id="IPR016181">
    <property type="entry name" value="Acyl_CoA_acyltransferase"/>
</dbReference>
<dbReference type="AlphaFoldDB" id="A0A829R5I1"/>
<dbReference type="Proteomes" id="UP000019251">
    <property type="component" value="Unassembled WGS sequence"/>
</dbReference>
<proteinExistence type="predicted"/>
<dbReference type="EMBL" id="AODG01000013">
    <property type="protein sequence ID" value="EUJ26973.1"/>
    <property type="molecule type" value="Genomic_DNA"/>
</dbReference>
<keyword evidence="2" id="KW-0732">Signal</keyword>
<dbReference type="InterPro" id="IPR051398">
    <property type="entry name" value="Polysacch_Deacetylase"/>
</dbReference>
<dbReference type="InterPro" id="IPR011330">
    <property type="entry name" value="Glyco_hydro/deAcase_b/a-brl"/>
</dbReference>
<dbReference type="Pfam" id="PF01522">
    <property type="entry name" value="Polysacc_deac_1"/>
    <property type="match status" value="1"/>
</dbReference>
<protein>
    <submittedName>
        <fullName evidence="4">Polysaccharide deacetylase</fullName>
    </submittedName>
</protein>
<dbReference type="RefSeq" id="WP_036106893.1">
    <property type="nucleotide sequence ID" value="NZ_AODG01000013.1"/>
</dbReference>
<dbReference type="PROSITE" id="PS51186">
    <property type="entry name" value="GNAT"/>
    <property type="match status" value="1"/>
</dbReference>
<dbReference type="GO" id="GO:0016747">
    <property type="term" value="F:acyltransferase activity, transferring groups other than amino-acyl groups"/>
    <property type="evidence" value="ECO:0007669"/>
    <property type="project" value="InterPro"/>
</dbReference>
<dbReference type="PANTHER" id="PTHR34216">
    <property type="match status" value="1"/>
</dbReference>
<dbReference type="GO" id="GO:0005576">
    <property type="term" value="C:extracellular region"/>
    <property type="evidence" value="ECO:0007669"/>
    <property type="project" value="UniProtKB-SubCell"/>
</dbReference>
<gene>
    <name evidence="4" type="ORF">LMUR_10707</name>
</gene>
<dbReference type="SUPFAM" id="SSF55729">
    <property type="entry name" value="Acyl-CoA N-acyltransferases (Nat)"/>
    <property type="match status" value="1"/>
</dbReference>
<evidence type="ECO:0000256" key="1">
    <source>
        <dbReference type="ARBA" id="ARBA00004613"/>
    </source>
</evidence>